<organism evidence="4 5">
    <name type="scientific">Streptomyces luomodiensis</name>
    <dbReference type="NCBI Taxonomy" id="3026192"/>
    <lineage>
        <taxon>Bacteria</taxon>
        <taxon>Bacillati</taxon>
        <taxon>Actinomycetota</taxon>
        <taxon>Actinomycetes</taxon>
        <taxon>Kitasatosporales</taxon>
        <taxon>Streptomycetaceae</taxon>
        <taxon>Streptomyces</taxon>
    </lineage>
</organism>
<dbReference type="Proteomes" id="UP001305606">
    <property type="component" value="Chromosome"/>
</dbReference>
<accession>A0ABY9URI4</accession>
<feature type="region of interest" description="Disordered" evidence="1">
    <location>
        <begin position="24"/>
        <end position="75"/>
    </location>
</feature>
<dbReference type="InterPro" id="IPR041127">
    <property type="entry name" value="PET_hydrolase/cutinase-like"/>
</dbReference>
<dbReference type="Gene3D" id="3.40.50.1820">
    <property type="entry name" value="alpha/beta hydrolase"/>
    <property type="match status" value="1"/>
</dbReference>
<evidence type="ECO:0000313" key="4">
    <source>
        <dbReference type="EMBL" id="WNE95162.1"/>
    </source>
</evidence>
<feature type="signal peptide" evidence="2">
    <location>
        <begin position="1"/>
        <end position="23"/>
    </location>
</feature>
<gene>
    <name evidence="4" type="ORF">PS467_07290</name>
</gene>
<dbReference type="RefSeq" id="WP_311034521.1">
    <property type="nucleotide sequence ID" value="NZ_CP117522.1"/>
</dbReference>
<feature type="compositionally biased region" description="Low complexity" evidence="1">
    <location>
        <begin position="39"/>
        <end position="50"/>
    </location>
</feature>
<name>A0ABY9URI4_9ACTN</name>
<reference evidence="4 5" key="1">
    <citation type="submission" date="2023-02" db="EMBL/GenBank/DDBJ databases">
        <title>Streptomyces sp. SCA4-21 with antifungal activity against Fusarium oxysporum f. sp. cubense, Streptomyces sp. SCA2-17 with antifungal activity against Fusarium oxysporum f. sp. cubense.</title>
        <authorList>
            <person name="Qi D."/>
        </authorList>
    </citation>
    <scope>NUCLEOTIDE SEQUENCE [LARGE SCALE GENOMIC DNA]</scope>
    <source>
        <strain evidence="4 5">SCA4-21</strain>
    </source>
</reference>
<feature type="compositionally biased region" description="Basic and acidic residues" evidence="1">
    <location>
        <begin position="51"/>
        <end position="67"/>
    </location>
</feature>
<dbReference type="SUPFAM" id="SSF53474">
    <property type="entry name" value="alpha/beta-Hydrolases"/>
    <property type="match status" value="1"/>
</dbReference>
<dbReference type="PANTHER" id="PTHR33428:SF14">
    <property type="entry name" value="CARBOXYLESTERASE TYPE B DOMAIN-CONTAINING PROTEIN"/>
    <property type="match status" value="1"/>
</dbReference>
<feature type="chain" id="PRO_5046527346" description="PET hydrolase/cutinase-like domain-containing protein" evidence="2">
    <location>
        <begin position="24"/>
        <end position="322"/>
    </location>
</feature>
<dbReference type="InterPro" id="IPR029058">
    <property type="entry name" value="AB_hydrolase_fold"/>
</dbReference>
<protein>
    <recommendedName>
        <fullName evidence="3">PET hydrolase/cutinase-like domain-containing protein</fullName>
    </recommendedName>
</protein>
<evidence type="ECO:0000313" key="5">
    <source>
        <dbReference type="Proteomes" id="UP001305606"/>
    </source>
</evidence>
<keyword evidence="2" id="KW-0732">Signal</keyword>
<keyword evidence="5" id="KW-1185">Reference proteome</keyword>
<dbReference type="Pfam" id="PF12740">
    <property type="entry name" value="PETase"/>
    <property type="match status" value="1"/>
</dbReference>
<dbReference type="PANTHER" id="PTHR33428">
    <property type="entry name" value="CHLOROPHYLLASE-2, CHLOROPLASTIC"/>
    <property type="match status" value="1"/>
</dbReference>
<feature type="domain" description="PET hydrolase/cutinase-like" evidence="3">
    <location>
        <begin position="39"/>
        <end position="234"/>
    </location>
</feature>
<evidence type="ECO:0000256" key="1">
    <source>
        <dbReference type="SAM" id="MobiDB-lite"/>
    </source>
</evidence>
<evidence type="ECO:0000259" key="3">
    <source>
        <dbReference type="Pfam" id="PF12740"/>
    </source>
</evidence>
<proteinExistence type="predicted"/>
<dbReference type="EMBL" id="CP117522">
    <property type="protein sequence ID" value="WNE95162.1"/>
    <property type="molecule type" value="Genomic_DNA"/>
</dbReference>
<evidence type="ECO:0000256" key="2">
    <source>
        <dbReference type="SAM" id="SignalP"/>
    </source>
</evidence>
<sequence length="322" mass="34187">MKFSVRAPVLAALSTALVITATAASSLSRPSPTTPHTPPAQAASSASARPAIERSHSVVREPARHTEGSAASYTVFRPADTNRKLPVLVYGNGACRHASANRMIGTHTLVASHGFIVIAVGGFDQPDQDEEGTPEPDVLRDAITWAERENQRKGSSLLHRIDTRRIAVGGNSCGGLEALVAGADPRVASVASLNSGFFADGRFGYGREELKKLHTPTLFVDGGPDDQAHENSRANYDLVDVPAVRATNPSAGHSGLWYGLRDGEVNGSIREEGVAVVVQWLDFTLNGNRTARDYFLGDDCGLCSVAGWQDITAKGFTEEGAR</sequence>